<evidence type="ECO:0000256" key="9">
    <source>
        <dbReference type="ARBA" id="ARBA00023049"/>
    </source>
</evidence>
<dbReference type="Pfam" id="PF02163">
    <property type="entry name" value="Peptidase_M50"/>
    <property type="match status" value="1"/>
</dbReference>
<comment type="similarity">
    <text evidence="3">Belongs to the peptidase M50B family.</text>
</comment>
<evidence type="ECO:0000256" key="4">
    <source>
        <dbReference type="ARBA" id="ARBA00022670"/>
    </source>
</evidence>
<keyword evidence="4 13" id="KW-0645">Protease</keyword>
<name>E6MFG0_9FIRM</name>
<dbReference type="InterPro" id="IPR004387">
    <property type="entry name" value="Pept_M50_Zn"/>
</dbReference>
<dbReference type="CDD" id="cd06163">
    <property type="entry name" value="S2P-M50_PDZ_RseP-like"/>
    <property type="match status" value="1"/>
</dbReference>
<dbReference type="OrthoDB" id="9782003at2"/>
<comment type="cofactor">
    <cofactor evidence="1">
        <name>Zn(2+)</name>
        <dbReference type="ChEBI" id="CHEBI:29105"/>
    </cofactor>
</comment>
<organism evidence="13 14">
    <name type="scientific">Pseudoramibacter alactolyticus ATCC 23263</name>
    <dbReference type="NCBI Taxonomy" id="887929"/>
    <lineage>
        <taxon>Bacteria</taxon>
        <taxon>Bacillati</taxon>
        <taxon>Bacillota</taxon>
        <taxon>Clostridia</taxon>
        <taxon>Eubacteriales</taxon>
        <taxon>Eubacteriaceae</taxon>
        <taxon>Pseudoramibacter</taxon>
    </lineage>
</organism>
<evidence type="ECO:0000256" key="1">
    <source>
        <dbReference type="ARBA" id="ARBA00001947"/>
    </source>
</evidence>
<evidence type="ECO:0000313" key="13">
    <source>
        <dbReference type="EMBL" id="EFV02147.1"/>
    </source>
</evidence>
<evidence type="ECO:0000256" key="6">
    <source>
        <dbReference type="ARBA" id="ARBA00022801"/>
    </source>
</evidence>
<dbReference type="HOGENOM" id="CLU_025778_1_3_9"/>
<feature type="transmembrane region" description="Helical" evidence="11">
    <location>
        <begin position="107"/>
        <end position="129"/>
    </location>
</feature>
<reference evidence="13 14" key="1">
    <citation type="submission" date="2010-12" db="EMBL/GenBank/DDBJ databases">
        <authorList>
            <person name="Muzny D."/>
            <person name="Qin X."/>
            <person name="Deng J."/>
            <person name="Jiang H."/>
            <person name="Liu Y."/>
            <person name="Qu J."/>
            <person name="Song X.-Z."/>
            <person name="Zhang L."/>
            <person name="Thornton R."/>
            <person name="Coyle M."/>
            <person name="Francisco L."/>
            <person name="Jackson L."/>
            <person name="Javaid M."/>
            <person name="Korchina V."/>
            <person name="Kovar C."/>
            <person name="Mata R."/>
            <person name="Mathew T."/>
            <person name="Ngo R."/>
            <person name="Nguyen L."/>
            <person name="Nguyen N."/>
            <person name="Okwuonu G."/>
            <person name="Ongeri F."/>
            <person name="Pham C."/>
            <person name="Simmons D."/>
            <person name="Wilczek-Boney K."/>
            <person name="Hale W."/>
            <person name="Jakkamsetti A."/>
            <person name="Pham P."/>
            <person name="Ruth R."/>
            <person name="San Lucas F."/>
            <person name="Warren J."/>
            <person name="Zhang J."/>
            <person name="Zhao Z."/>
            <person name="Zhou C."/>
            <person name="Zhu D."/>
            <person name="Lee S."/>
            <person name="Bess C."/>
            <person name="Blankenburg K."/>
            <person name="Forbes L."/>
            <person name="Fu Q."/>
            <person name="Gubbala S."/>
            <person name="Hirani K."/>
            <person name="Jayaseelan J.C."/>
            <person name="Lara F."/>
            <person name="Munidasa M."/>
            <person name="Palculict T."/>
            <person name="Patil S."/>
            <person name="Pu L.-L."/>
            <person name="Saada N."/>
            <person name="Tang L."/>
            <person name="Weissenberger G."/>
            <person name="Zhu Y."/>
            <person name="Hemphill L."/>
            <person name="Shang Y."/>
            <person name="Youmans B."/>
            <person name="Ayvaz T."/>
            <person name="Ross M."/>
            <person name="Santibanez J."/>
            <person name="Aqrawi P."/>
            <person name="Gross S."/>
            <person name="Joshi V."/>
            <person name="Fowler G."/>
            <person name="Nazareth L."/>
            <person name="Reid J."/>
            <person name="Worley K."/>
            <person name="Petrosino J."/>
            <person name="Highlander S."/>
            <person name="Gibbs R."/>
        </authorList>
    </citation>
    <scope>NUCLEOTIDE SEQUENCE [LARGE SCALE GENOMIC DNA]</scope>
    <source>
        <strain evidence="13 14">ATCC 23263</strain>
    </source>
</reference>
<evidence type="ECO:0000256" key="3">
    <source>
        <dbReference type="ARBA" id="ARBA00007931"/>
    </source>
</evidence>
<dbReference type="Proteomes" id="UP000004754">
    <property type="component" value="Unassembled WGS sequence"/>
</dbReference>
<dbReference type="GO" id="GO:0016020">
    <property type="term" value="C:membrane"/>
    <property type="evidence" value="ECO:0007669"/>
    <property type="project" value="UniProtKB-SubCell"/>
</dbReference>
<evidence type="ECO:0000256" key="5">
    <source>
        <dbReference type="ARBA" id="ARBA00022692"/>
    </source>
</evidence>
<feature type="domain" description="Peptidase M50" evidence="12">
    <location>
        <begin position="10"/>
        <end position="250"/>
    </location>
</feature>
<keyword evidence="9 13" id="KW-0482">Metalloprotease</keyword>
<evidence type="ECO:0000256" key="2">
    <source>
        <dbReference type="ARBA" id="ARBA00004141"/>
    </source>
</evidence>
<keyword evidence="14" id="KW-1185">Reference proteome</keyword>
<keyword evidence="5 11" id="KW-0812">Transmembrane</keyword>
<evidence type="ECO:0000256" key="11">
    <source>
        <dbReference type="SAM" id="Phobius"/>
    </source>
</evidence>
<dbReference type="AlphaFoldDB" id="E6MFG0"/>
<dbReference type="eggNOG" id="COG0750">
    <property type="taxonomic scope" value="Bacteria"/>
</dbReference>
<keyword evidence="7" id="KW-0862">Zinc</keyword>
<feature type="transmembrane region" description="Helical" evidence="11">
    <location>
        <begin position="190"/>
        <end position="208"/>
    </location>
</feature>
<sequence>MDTFLFIILTLFMLTVLVVVHEFGHFIVAKRADIYVIEFAIGMGPMLFAHQGKETRLTIRALPIGGFCRMWGEAESSGDGLADEAVSGPNLPANRSFMHLSKGRKMLVLLAGPAMNFVLAVLTMMAVYLLGGHGAASAIKGAFASVAQFTTAIYQSFRMIFAGQAGLNDFAGPVGLVGMVGSFYRYGLRAMLSFTAFISVNLGVLNLLPLPALDGGQILIAAIEAIIRRDLDPEKAAWINGIGFAALMALAVVIAVNDVLRYLH</sequence>
<feature type="transmembrane region" description="Helical" evidence="11">
    <location>
        <begin position="166"/>
        <end position="184"/>
    </location>
</feature>
<keyword evidence="10 11" id="KW-0472">Membrane</keyword>
<proteinExistence type="inferred from homology"/>
<dbReference type="InterPro" id="IPR008915">
    <property type="entry name" value="Peptidase_M50"/>
</dbReference>
<dbReference type="STRING" id="887929.HMP0721_0743"/>
<comment type="subcellular location">
    <subcellularLocation>
        <location evidence="2">Membrane</location>
        <topology evidence="2">Multi-pass membrane protein</topology>
    </subcellularLocation>
</comment>
<dbReference type="PANTHER" id="PTHR42837:SF2">
    <property type="entry name" value="MEMBRANE METALLOPROTEASE ARASP2, CHLOROPLASTIC-RELATED"/>
    <property type="match status" value="1"/>
</dbReference>
<keyword evidence="6" id="KW-0378">Hydrolase</keyword>
<protein>
    <submittedName>
        <fullName evidence="13">Putative RIP metalloprotease RseP</fullName>
    </submittedName>
</protein>
<evidence type="ECO:0000256" key="10">
    <source>
        <dbReference type="ARBA" id="ARBA00023136"/>
    </source>
</evidence>
<keyword evidence="8 11" id="KW-1133">Transmembrane helix</keyword>
<evidence type="ECO:0000256" key="7">
    <source>
        <dbReference type="ARBA" id="ARBA00022833"/>
    </source>
</evidence>
<dbReference type="GO" id="GO:0004222">
    <property type="term" value="F:metalloendopeptidase activity"/>
    <property type="evidence" value="ECO:0007669"/>
    <property type="project" value="InterPro"/>
</dbReference>
<feature type="transmembrane region" description="Helical" evidence="11">
    <location>
        <begin position="6"/>
        <end position="28"/>
    </location>
</feature>
<dbReference type="PANTHER" id="PTHR42837">
    <property type="entry name" value="REGULATOR OF SIGMA-E PROTEASE RSEP"/>
    <property type="match status" value="1"/>
</dbReference>
<evidence type="ECO:0000256" key="8">
    <source>
        <dbReference type="ARBA" id="ARBA00022989"/>
    </source>
</evidence>
<gene>
    <name evidence="13" type="ORF">HMP0721_0743</name>
</gene>
<evidence type="ECO:0000259" key="12">
    <source>
        <dbReference type="Pfam" id="PF02163"/>
    </source>
</evidence>
<comment type="caution">
    <text evidence="13">The sequence shown here is derived from an EMBL/GenBank/DDBJ whole genome shotgun (WGS) entry which is preliminary data.</text>
</comment>
<dbReference type="GO" id="GO:0006508">
    <property type="term" value="P:proteolysis"/>
    <property type="evidence" value="ECO:0007669"/>
    <property type="project" value="UniProtKB-KW"/>
</dbReference>
<accession>E6MFG0</accession>
<feature type="transmembrane region" description="Helical" evidence="11">
    <location>
        <begin position="237"/>
        <end position="256"/>
    </location>
</feature>
<evidence type="ECO:0000313" key="14">
    <source>
        <dbReference type="Proteomes" id="UP000004754"/>
    </source>
</evidence>
<dbReference type="EMBL" id="AEQN01000012">
    <property type="protein sequence ID" value="EFV02147.1"/>
    <property type="molecule type" value="Genomic_DNA"/>
</dbReference>